<evidence type="ECO:0000256" key="1">
    <source>
        <dbReference type="SAM" id="SignalP"/>
    </source>
</evidence>
<sequence>MKRIFYFMFALAAAVALQACEEDEDGTTDGTGSSVNLSRDLVLHYTFDEQAGTTVRDYSVSNVTGIIDGNASFVSETPSGRGSALKLRQNAFVNIPSYPLNDSTNVSVCIWVKDFTHGVFLTSFGQNNGLTTPTVYVTAENKISYIYGMSPWYKGTMSLLMDGYQASGWHHIAVTASRKLKIVSLYIDGRLTDTYSADQHSCSGTKMQIGGNADGSIVTDPMIVDNIRIYKRCINAAEVAAIYDAERK</sequence>
<dbReference type="InterPro" id="IPR013320">
    <property type="entry name" value="ConA-like_dom_sf"/>
</dbReference>
<protein>
    <recommendedName>
        <fullName evidence="4">LamG domain-containing protein</fullName>
    </recommendedName>
</protein>
<accession>A0ABX2AK74</accession>
<dbReference type="Pfam" id="PF13385">
    <property type="entry name" value="Laminin_G_3"/>
    <property type="match status" value="1"/>
</dbReference>
<dbReference type="Gene3D" id="2.60.120.200">
    <property type="match status" value="1"/>
</dbReference>
<feature type="signal peptide" evidence="1">
    <location>
        <begin position="1"/>
        <end position="19"/>
    </location>
</feature>
<dbReference type="RefSeq" id="WP_172273018.1">
    <property type="nucleotide sequence ID" value="NZ_CASGMU010000001.1"/>
</dbReference>
<dbReference type="SUPFAM" id="SSF49899">
    <property type="entry name" value="Concanavalin A-like lectins/glucanases"/>
    <property type="match status" value="1"/>
</dbReference>
<evidence type="ECO:0000313" key="3">
    <source>
        <dbReference type="Proteomes" id="UP000714420"/>
    </source>
</evidence>
<proteinExistence type="predicted"/>
<evidence type="ECO:0008006" key="4">
    <source>
        <dbReference type="Google" id="ProtNLM"/>
    </source>
</evidence>
<reference evidence="2 3" key="1">
    <citation type="submission" date="2020-05" db="EMBL/GenBank/DDBJ databases">
        <title>Distinct polysaccharide utilization as determinants for interspecies competition between intestinal Prevotella spp.</title>
        <authorList>
            <person name="Galvez E.J.C."/>
            <person name="Iljazovic A."/>
            <person name="Strowig T."/>
        </authorList>
    </citation>
    <scope>NUCLEOTIDE SEQUENCE [LARGE SCALE GENOMIC DNA]</scope>
    <source>
        <strain evidence="2 3">PMUR</strain>
    </source>
</reference>
<dbReference type="Proteomes" id="UP000714420">
    <property type="component" value="Unassembled WGS sequence"/>
</dbReference>
<dbReference type="PROSITE" id="PS51257">
    <property type="entry name" value="PROKAR_LIPOPROTEIN"/>
    <property type="match status" value="1"/>
</dbReference>
<evidence type="ECO:0000313" key="2">
    <source>
        <dbReference type="EMBL" id="NPD91140.1"/>
    </source>
</evidence>
<name>A0ABX2AK74_9BACT</name>
<dbReference type="EMBL" id="JABKKF010000001">
    <property type="protein sequence ID" value="NPD91140.1"/>
    <property type="molecule type" value="Genomic_DNA"/>
</dbReference>
<gene>
    <name evidence="2" type="ORF">HPS56_01990</name>
</gene>
<keyword evidence="1" id="KW-0732">Signal</keyword>
<feature type="chain" id="PRO_5047033258" description="LamG domain-containing protein" evidence="1">
    <location>
        <begin position="20"/>
        <end position="248"/>
    </location>
</feature>
<comment type="caution">
    <text evidence="2">The sequence shown here is derived from an EMBL/GenBank/DDBJ whole genome shotgun (WGS) entry which is preliminary data.</text>
</comment>
<organism evidence="2 3">
    <name type="scientific">Xylanibacter muris</name>
    <dbReference type="NCBI Taxonomy" id="2736290"/>
    <lineage>
        <taxon>Bacteria</taxon>
        <taxon>Pseudomonadati</taxon>
        <taxon>Bacteroidota</taxon>
        <taxon>Bacteroidia</taxon>
        <taxon>Bacteroidales</taxon>
        <taxon>Prevotellaceae</taxon>
        <taxon>Xylanibacter</taxon>
    </lineage>
</organism>
<keyword evidence="3" id="KW-1185">Reference proteome</keyword>